<accession>A0A1L0BWJ3</accession>
<dbReference type="EMBL" id="LT635759">
    <property type="protein sequence ID" value="SGZ54730.1"/>
    <property type="molecule type" value="Genomic_DNA"/>
</dbReference>
<organism evidence="3 4">
    <name type="scientific">Sungouiella intermedia</name>
    <dbReference type="NCBI Taxonomy" id="45354"/>
    <lineage>
        <taxon>Eukaryota</taxon>
        <taxon>Fungi</taxon>
        <taxon>Dikarya</taxon>
        <taxon>Ascomycota</taxon>
        <taxon>Saccharomycotina</taxon>
        <taxon>Pichiomycetes</taxon>
        <taxon>Metschnikowiaceae</taxon>
        <taxon>Sungouiella</taxon>
    </lineage>
</organism>
<keyword evidence="2" id="KW-0732">Signal</keyword>
<evidence type="ECO:0000256" key="1">
    <source>
        <dbReference type="SAM" id="MobiDB-lite"/>
    </source>
</evidence>
<gene>
    <name evidence="3" type="ORF">SAMEA4029010_CIC11G00000000011</name>
</gene>
<proteinExistence type="predicted"/>
<evidence type="ECO:0000256" key="2">
    <source>
        <dbReference type="SAM" id="SignalP"/>
    </source>
</evidence>
<feature type="compositionally biased region" description="Low complexity" evidence="1">
    <location>
        <begin position="308"/>
        <end position="319"/>
    </location>
</feature>
<feature type="signal peptide" evidence="2">
    <location>
        <begin position="1"/>
        <end position="15"/>
    </location>
</feature>
<reference evidence="3 4" key="1">
    <citation type="submission" date="2016-10" db="EMBL/GenBank/DDBJ databases">
        <authorList>
            <person name="de Groot N.N."/>
        </authorList>
    </citation>
    <scope>NUCLEOTIDE SEQUENCE [LARGE SCALE GENOMIC DNA]</scope>
    <source>
        <strain evidence="3 4">CBS 141442</strain>
    </source>
</reference>
<keyword evidence="4" id="KW-1185">Reference proteome</keyword>
<evidence type="ECO:0000313" key="4">
    <source>
        <dbReference type="Proteomes" id="UP000182334"/>
    </source>
</evidence>
<protein>
    <submittedName>
        <fullName evidence="3">CIC11C00000000011</fullName>
    </submittedName>
</protein>
<feature type="chain" id="PRO_5012995771" evidence="2">
    <location>
        <begin position="16"/>
        <end position="342"/>
    </location>
</feature>
<sequence>MLFFFLLITSAVAVGAPPQVFEGASCDSIIQSLRTFYYVKPNEGSAEVANIMDPSHPVGDWIYSQVESWNGYNGGCGIRDGYLSKVDLQNYRWYVHLEQSNDIIGGSVQDACYWDKLTCSEGAWEVLGVIRAYQIVCGSIQLLKLGDQRYNIFYCRKDAYDEWQKVNTGYFNPFSFVSIAYQAGIPIVNLPSASGGVEAVTVDDGSLPSPYIDPASGIDSSDGPVIISDGSFPSSELSVSNTGTEVLLTGLITTSTLHTVTNTATSTFTTQTGDDGTITLSSYVSNSVSGSARVSSAKVSKPTSSELSASGSRPTSTSSSNAGILLPLARWIESFVVLILSI</sequence>
<evidence type="ECO:0000313" key="3">
    <source>
        <dbReference type="EMBL" id="SGZ54730.1"/>
    </source>
</evidence>
<dbReference type="AlphaFoldDB" id="A0A1L0BWJ3"/>
<feature type="region of interest" description="Disordered" evidence="1">
    <location>
        <begin position="295"/>
        <end position="319"/>
    </location>
</feature>
<dbReference type="Proteomes" id="UP000182334">
    <property type="component" value="Chromosome IV"/>
</dbReference>
<name>A0A1L0BWJ3_9ASCO</name>